<dbReference type="PROSITE" id="PS51257">
    <property type="entry name" value="PROKAR_LIPOPROTEIN"/>
    <property type="match status" value="1"/>
</dbReference>
<feature type="signal peptide" evidence="1">
    <location>
        <begin position="1"/>
        <end position="22"/>
    </location>
</feature>
<sequence length="254" mass="28827">MFIKSMWLLVPVLFLISCTPQESITTAESEIEALELGQVEQEVKNRLFFLEEFVGIENLTTENFPSVYQGIFDPLPQNNQGVGRNNCTSCGYVSTSCENFGLYLVLLETSCSTQLANSIDFCALYESCSQCCIQTCPYSECFPEVDEVDACGNICPDGFDCLDGVCVDNRTDCEINEDLIADYSRRPRYYWANECGVPVSEVRIVNRGLYNDVYLTTWTGTPCPALMEYYRLQWKKVFCDCNDRGFEDFCDCIC</sequence>
<proteinExistence type="predicted"/>
<accession>A0A1H9J3L8</accession>
<evidence type="ECO:0000313" key="3">
    <source>
        <dbReference type="Proteomes" id="UP000199021"/>
    </source>
</evidence>
<dbReference type="Proteomes" id="UP000199021">
    <property type="component" value="Unassembled WGS sequence"/>
</dbReference>
<reference evidence="3" key="1">
    <citation type="submission" date="2016-10" db="EMBL/GenBank/DDBJ databases">
        <authorList>
            <person name="Varghese N."/>
            <person name="Submissions S."/>
        </authorList>
    </citation>
    <scope>NUCLEOTIDE SEQUENCE [LARGE SCALE GENOMIC DNA]</scope>
    <source>
        <strain evidence="3">DSM 24740</strain>
    </source>
</reference>
<keyword evidence="1" id="KW-0732">Signal</keyword>
<organism evidence="2 3">
    <name type="scientific">Neolewinella agarilytica</name>
    <dbReference type="NCBI Taxonomy" id="478744"/>
    <lineage>
        <taxon>Bacteria</taxon>
        <taxon>Pseudomonadati</taxon>
        <taxon>Bacteroidota</taxon>
        <taxon>Saprospiria</taxon>
        <taxon>Saprospirales</taxon>
        <taxon>Lewinellaceae</taxon>
        <taxon>Neolewinella</taxon>
    </lineage>
</organism>
<dbReference type="RefSeq" id="WP_139211900.1">
    <property type="nucleotide sequence ID" value="NZ_FOFB01000016.1"/>
</dbReference>
<dbReference type="AlphaFoldDB" id="A0A1H9J3L8"/>
<evidence type="ECO:0000256" key="1">
    <source>
        <dbReference type="SAM" id="SignalP"/>
    </source>
</evidence>
<feature type="chain" id="PRO_5011480529" evidence="1">
    <location>
        <begin position="23"/>
        <end position="254"/>
    </location>
</feature>
<name>A0A1H9J3L8_9BACT</name>
<keyword evidence="3" id="KW-1185">Reference proteome</keyword>
<dbReference type="EMBL" id="FOFB01000016">
    <property type="protein sequence ID" value="SEQ81329.1"/>
    <property type="molecule type" value="Genomic_DNA"/>
</dbReference>
<protein>
    <submittedName>
        <fullName evidence="2">Uncharacterized protein</fullName>
    </submittedName>
</protein>
<gene>
    <name evidence="2" type="ORF">SAMN05444359_11672</name>
</gene>
<evidence type="ECO:0000313" key="2">
    <source>
        <dbReference type="EMBL" id="SEQ81329.1"/>
    </source>
</evidence>
<dbReference type="InParanoid" id="A0A1H9J3L8"/>